<feature type="transmembrane region" description="Helical" evidence="10">
    <location>
        <begin position="62"/>
        <end position="84"/>
    </location>
</feature>
<keyword evidence="7" id="KW-0520">NAD</keyword>
<gene>
    <name evidence="11" type="primary">nad4L</name>
</gene>
<feature type="transmembrane region" description="Helical" evidence="10">
    <location>
        <begin position="31"/>
        <end position="50"/>
    </location>
</feature>
<reference evidence="11" key="1">
    <citation type="journal article" date="2014" name="Mol. Biol. Rep.">
        <title>A description of the complete mitochondrial genomes of Amphiporus formidabilis, Prosadenoporus spectaculum and Nipponnemertes punctatula (Nemertea: Hoplonemertea: Monostilifera).</title>
        <authorList>
            <person name="Sun W.Y."/>
            <person name="Sun S.C."/>
        </authorList>
    </citation>
    <scope>NUCLEOTIDE SEQUENCE</scope>
</reference>
<evidence type="ECO:0000256" key="3">
    <source>
        <dbReference type="ARBA" id="ARBA00016612"/>
    </source>
</evidence>
<feature type="transmembrane region" description="Helical" evidence="10">
    <location>
        <begin position="6"/>
        <end position="26"/>
    </location>
</feature>
<dbReference type="Gene3D" id="1.10.287.3510">
    <property type="match status" value="1"/>
</dbReference>
<dbReference type="Pfam" id="PF00420">
    <property type="entry name" value="Oxidored_q2"/>
    <property type="match status" value="1"/>
</dbReference>
<evidence type="ECO:0000256" key="6">
    <source>
        <dbReference type="ARBA" id="ARBA00022989"/>
    </source>
</evidence>
<evidence type="ECO:0000256" key="8">
    <source>
        <dbReference type="ARBA" id="ARBA00023136"/>
    </source>
</evidence>
<keyword evidence="8 10" id="KW-0472">Membrane</keyword>
<dbReference type="GO" id="GO:0016020">
    <property type="term" value="C:membrane"/>
    <property type="evidence" value="ECO:0007669"/>
    <property type="project" value="UniProtKB-SubCell"/>
</dbReference>
<accession>X2CBV1</accession>
<evidence type="ECO:0000256" key="4">
    <source>
        <dbReference type="ARBA" id="ARBA00022692"/>
    </source>
</evidence>
<keyword evidence="4 10" id="KW-0812">Transmembrane</keyword>
<evidence type="ECO:0000256" key="1">
    <source>
        <dbReference type="ARBA" id="ARBA00004141"/>
    </source>
</evidence>
<evidence type="ECO:0000256" key="9">
    <source>
        <dbReference type="ARBA" id="ARBA00031586"/>
    </source>
</evidence>
<comment type="subcellular location">
    <subcellularLocation>
        <location evidence="1">Membrane</location>
        <topology evidence="1">Multi-pass membrane protein</topology>
    </subcellularLocation>
</comment>
<organism evidence="11">
    <name type="scientific">Nipponnemertes punctatula</name>
    <dbReference type="NCBI Taxonomy" id="1332184"/>
    <lineage>
        <taxon>Eukaryota</taxon>
        <taxon>Metazoa</taxon>
        <taxon>Spiralia</taxon>
        <taxon>Lophotrochozoa</taxon>
        <taxon>Nemertea</taxon>
        <taxon>Enopla</taxon>
        <taxon>Hoplonemertea</taxon>
        <taxon>Monostilifera</taxon>
        <taxon>Cratenemertea</taxon>
        <taxon>Cratenemertidae</taxon>
        <taxon>Nipponnemertes</taxon>
    </lineage>
</organism>
<keyword evidence="6 10" id="KW-1133">Transmembrane helix</keyword>
<keyword evidence="5" id="KW-1278">Translocase</keyword>
<proteinExistence type="inferred from homology"/>
<geneLocation type="mitochondrion" evidence="11"/>
<dbReference type="InterPro" id="IPR039428">
    <property type="entry name" value="NUOK/Mnh_C1-like"/>
</dbReference>
<evidence type="ECO:0000256" key="10">
    <source>
        <dbReference type="SAM" id="Phobius"/>
    </source>
</evidence>
<keyword evidence="11" id="KW-0496">Mitochondrion</keyword>
<dbReference type="EMBL" id="KC710980">
    <property type="protein sequence ID" value="AGL46764.1"/>
    <property type="molecule type" value="Genomic_DNA"/>
</dbReference>
<dbReference type="AlphaFoldDB" id="X2CBV1"/>
<name>X2CBV1_9BILA</name>
<evidence type="ECO:0000256" key="2">
    <source>
        <dbReference type="ARBA" id="ARBA00010519"/>
    </source>
</evidence>
<protein>
    <recommendedName>
        <fullName evidence="3">NADH-ubiquinone oxidoreductase chain 4L</fullName>
    </recommendedName>
    <alternativeName>
        <fullName evidence="9">NADH dehydrogenase subunit 4L</fullName>
    </alternativeName>
</protein>
<comment type="similarity">
    <text evidence="2">Belongs to the complex I subunit 4L family.</text>
</comment>
<evidence type="ECO:0000256" key="7">
    <source>
        <dbReference type="ARBA" id="ARBA00023027"/>
    </source>
</evidence>
<evidence type="ECO:0000313" key="11">
    <source>
        <dbReference type="EMBL" id="AGL46764.1"/>
    </source>
</evidence>
<sequence length="100" mass="11314">MNFSFFFGFYFISIVVFFVGVFTFVVQRYHFLMSLLSLEFMVIGLFLLIFRSCYESGSSYLVFVFLSFGSCEAALGLGLLVSLVRSHGSDFVSIVGIFEC</sequence>
<evidence type="ECO:0000256" key="5">
    <source>
        <dbReference type="ARBA" id="ARBA00022967"/>
    </source>
</evidence>